<dbReference type="EMBL" id="JAVDWA010000001">
    <property type="protein sequence ID" value="MDR7072045.1"/>
    <property type="molecule type" value="Genomic_DNA"/>
</dbReference>
<dbReference type="Proteomes" id="UP001258181">
    <property type="component" value="Unassembled WGS sequence"/>
</dbReference>
<evidence type="ECO:0000259" key="2">
    <source>
        <dbReference type="Pfam" id="PF00535"/>
    </source>
</evidence>
<dbReference type="PANTHER" id="PTHR22916:SF3">
    <property type="entry name" value="UDP-GLCNAC:BETAGAL BETA-1,3-N-ACETYLGLUCOSAMINYLTRANSFERASE-LIKE PROTEIN 1"/>
    <property type="match status" value="1"/>
</dbReference>
<evidence type="ECO:0000313" key="4">
    <source>
        <dbReference type="Proteomes" id="UP001258181"/>
    </source>
</evidence>
<reference evidence="3 4" key="1">
    <citation type="submission" date="2023-07" db="EMBL/GenBank/DDBJ databases">
        <title>Sorghum-associated microbial communities from plants grown in Nebraska, USA.</title>
        <authorList>
            <person name="Schachtman D."/>
        </authorList>
    </citation>
    <scope>NUCLEOTIDE SEQUENCE [LARGE SCALE GENOMIC DNA]</scope>
    <source>
        <strain evidence="3 4">BE211</strain>
    </source>
</reference>
<keyword evidence="4" id="KW-1185">Reference proteome</keyword>
<dbReference type="Pfam" id="PF00535">
    <property type="entry name" value="Glycos_transf_2"/>
    <property type="match status" value="1"/>
</dbReference>
<comment type="similarity">
    <text evidence="1">Belongs to the glycosyltransferase 2 family.</text>
</comment>
<dbReference type="Gene3D" id="3.90.550.10">
    <property type="entry name" value="Spore Coat Polysaccharide Biosynthesis Protein SpsA, Chain A"/>
    <property type="match status" value="1"/>
</dbReference>
<dbReference type="InterPro" id="IPR001173">
    <property type="entry name" value="Glyco_trans_2-like"/>
</dbReference>
<name>A0ABU1TXV5_9BACL</name>
<dbReference type="RefSeq" id="WP_310257184.1">
    <property type="nucleotide sequence ID" value="NZ_JAVDWA010000001.1"/>
</dbReference>
<accession>A0ABU1TXV5</accession>
<sequence length="234" mass="27215">MKVSIIIPFYNCPYIDQAIQSALNQTYKNIEVIVVNDGSTKYIEKIKPFLKQIKYLEKVNGGTASALNMGIQNATGEYFAWLSSDDIYHPQKTQNQLYFLQSNNFSASYTNYYLINEKGSVISPPQGINITTKLQFLKIMKRKCIINGCTVMLKMNIFNEFGLFDETLKYTQDYDFWLRILKKYDISNYNEPLVNYRIHSNMGTKKYKAAIRLETLETINRHKGKINELIQTCK</sequence>
<organism evidence="3 4">
    <name type="scientific">Fictibacillus barbaricus</name>
    <dbReference type="NCBI Taxonomy" id="182136"/>
    <lineage>
        <taxon>Bacteria</taxon>
        <taxon>Bacillati</taxon>
        <taxon>Bacillota</taxon>
        <taxon>Bacilli</taxon>
        <taxon>Bacillales</taxon>
        <taxon>Fictibacillaceae</taxon>
        <taxon>Fictibacillus</taxon>
    </lineage>
</organism>
<evidence type="ECO:0000313" key="3">
    <source>
        <dbReference type="EMBL" id="MDR7072045.1"/>
    </source>
</evidence>
<gene>
    <name evidence="3" type="ORF">J2X07_001020</name>
</gene>
<comment type="caution">
    <text evidence="3">The sequence shown here is derived from an EMBL/GenBank/DDBJ whole genome shotgun (WGS) entry which is preliminary data.</text>
</comment>
<dbReference type="InterPro" id="IPR029044">
    <property type="entry name" value="Nucleotide-diphossugar_trans"/>
</dbReference>
<dbReference type="SUPFAM" id="SSF53448">
    <property type="entry name" value="Nucleotide-diphospho-sugar transferases"/>
    <property type="match status" value="1"/>
</dbReference>
<protein>
    <submittedName>
        <fullName evidence="3">Glycosyltransferase involved in cell wall biosynthesis</fullName>
    </submittedName>
</protein>
<evidence type="ECO:0000256" key="1">
    <source>
        <dbReference type="ARBA" id="ARBA00006739"/>
    </source>
</evidence>
<feature type="domain" description="Glycosyltransferase 2-like" evidence="2">
    <location>
        <begin position="4"/>
        <end position="158"/>
    </location>
</feature>
<dbReference type="PANTHER" id="PTHR22916">
    <property type="entry name" value="GLYCOSYLTRANSFERASE"/>
    <property type="match status" value="1"/>
</dbReference>
<proteinExistence type="inferred from homology"/>